<comment type="caution">
    <text evidence="1">The sequence shown here is derived from an EMBL/GenBank/DDBJ whole genome shotgun (WGS) entry which is preliminary data.</text>
</comment>
<dbReference type="EMBL" id="JALJOR010000009">
    <property type="protein sequence ID" value="KAK9811486.1"/>
    <property type="molecule type" value="Genomic_DNA"/>
</dbReference>
<reference evidence="1 2" key="1">
    <citation type="journal article" date="2024" name="Nat. Commun.">
        <title>Phylogenomics reveals the evolutionary origins of lichenization in chlorophyte algae.</title>
        <authorList>
            <person name="Puginier C."/>
            <person name="Libourel C."/>
            <person name="Otte J."/>
            <person name="Skaloud P."/>
            <person name="Haon M."/>
            <person name="Grisel S."/>
            <person name="Petersen M."/>
            <person name="Berrin J.G."/>
            <person name="Delaux P.M."/>
            <person name="Dal Grande F."/>
            <person name="Keller J."/>
        </authorList>
    </citation>
    <scope>NUCLEOTIDE SEQUENCE [LARGE SCALE GENOMIC DNA]</scope>
    <source>
        <strain evidence="1 2">SAG 2043</strain>
    </source>
</reference>
<name>A0AAW1PST3_9CHLO</name>
<organism evidence="1 2">
    <name type="scientific">[Myrmecia] bisecta</name>
    <dbReference type="NCBI Taxonomy" id="41462"/>
    <lineage>
        <taxon>Eukaryota</taxon>
        <taxon>Viridiplantae</taxon>
        <taxon>Chlorophyta</taxon>
        <taxon>core chlorophytes</taxon>
        <taxon>Trebouxiophyceae</taxon>
        <taxon>Trebouxiales</taxon>
        <taxon>Trebouxiaceae</taxon>
        <taxon>Myrmecia</taxon>
    </lineage>
</organism>
<dbReference type="Proteomes" id="UP001489004">
    <property type="component" value="Unassembled WGS sequence"/>
</dbReference>
<evidence type="ECO:0000313" key="2">
    <source>
        <dbReference type="Proteomes" id="UP001489004"/>
    </source>
</evidence>
<keyword evidence="2" id="KW-1185">Reference proteome</keyword>
<protein>
    <submittedName>
        <fullName evidence="1">Uncharacterized protein</fullName>
    </submittedName>
</protein>
<accession>A0AAW1PST3</accession>
<proteinExistence type="predicted"/>
<dbReference type="AlphaFoldDB" id="A0AAW1PST3"/>
<sequence>MEDATGGNVDRRPRRSAIIPRLMVRLYKVQVLGPRLQYPGLPTAHSDHLSARDQVVSPDMQRCVSSFICLSCCGLSSIRHVFEPKRPLPRAAPQKPEASPVQRLIIQAPLVETMYGGPSIPPDLDAIKPVVEGLGFRCFVLDVPDSCVVTSKDGRLELETYDAFGDAVGVMKCPALREVSISTNAEGPKYTIVSHIAELTNLTSLHYVSDRLSEVQVPARCEVSAQVGDGLPGQLKDCVAQQLEASCGNDAEGVYGWSLRGLEVLPASLTSFTVLGAFMPAVSAAAVASYADGVFLLAHGSNAGATGGVLSEEAAGSHWFAGPGVLNIPDRGLLSTLKDLPADLTELWLTVNEMHVLNSGPTFHSLRTLDLRVMTCSNESSTKYEALDAVKIPALEVLAVDTDSKDKDQVALCTIVGDLSRFGRLRSFAYSCEEILDVGACWL</sequence>
<gene>
    <name evidence="1" type="ORF">WJX72_004734</name>
</gene>
<evidence type="ECO:0000313" key="1">
    <source>
        <dbReference type="EMBL" id="KAK9811486.1"/>
    </source>
</evidence>